<dbReference type="PANTHER" id="PTHR43295:SF9">
    <property type="entry name" value="BIOSYNTHETIC ARGININE DECARBOXYLASE"/>
    <property type="match status" value="1"/>
</dbReference>
<dbReference type="Gene3D" id="2.40.37.10">
    <property type="entry name" value="Lyase, Ornithine Decarboxylase, Chain A, domain 1"/>
    <property type="match status" value="1"/>
</dbReference>
<dbReference type="GO" id="GO:0008295">
    <property type="term" value="P:spermidine biosynthetic process"/>
    <property type="evidence" value="ECO:0007669"/>
    <property type="project" value="InterPro"/>
</dbReference>
<dbReference type="Gene3D" id="1.10.287.3440">
    <property type="match status" value="1"/>
</dbReference>
<dbReference type="EC" id="4.1.1.19" evidence="4"/>
<dbReference type="Pfam" id="PF17944">
    <property type="entry name" value="Arg_decarbox_C"/>
    <property type="match status" value="1"/>
</dbReference>
<keyword evidence="2" id="KW-0663">Pyridoxal phosphate</keyword>
<dbReference type="GO" id="GO:0008792">
    <property type="term" value="F:arginine decarboxylase activity"/>
    <property type="evidence" value="ECO:0007669"/>
    <property type="project" value="UniProtKB-EC"/>
</dbReference>
<accession>A0A1B8NXW3</accession>
<dbReference type="InterPro" id="IPR002985">
    <property type="entry name" value="Arg_decrbxlase"/>
</dbReference>
<keyword evidence="4" id="KW-0456">Lyase</keyword>
<comment type="cofactor">
    <cofactor evidence="1">
        <name>pyridoxal 5'-phosphate</name>
        <dbReference type="ChEBI" id="CHEBI:597326"/>
    </cofactor>
</comment>
<dbReference type="EMBL" id="MAJD01000002">
    <property type="protein sequence ID" value="OBX34840.1"/>
    <property type="molecule type" value="Genomic_DNA"/>
</dbReference>
<feature type="domain" description="Arginine decarboxylase C-terminal helical" evidence="3">
    <location>
        <begin position="85"/>
        <end position="134"/>
    </location>
</feature>
<evidence type="ECO:0000256" key="2">
    <source>
        <dbReference type="ARBA" id="ARBA00022898"/>
    </source>
</evidence>
<dbReference type="PANTHER" id="PTHR43295">
    <property type="entry name" value="ARGININE DECARBOXYLASE"/>
    <property type="match status" value="1"/>
</dbReference>
<evidence type="ECO:0000259" key="3">
    <source>
        <dbReference type="Pfam" id="PF17944"/>
    </source>
</evidence>
<reference evidence="4 5" key="1">
    <citation type="submission" date="2016-06" db="EMBL/GenBank/DDBJ databases">
        <title>Genome sequence of halotolerant plant growth promoting strain of Halomonas elongata HEK1 isolated from salterns of Rann of Kutch, Gujarat, India.</title>
        <authorList>
            <person name="Gaba S."/>
            <person name="Singh R.N."/>
            <person name="Abrol S."/>
            <person name="Kaushik R."/>
            <person name="Saxena A.K."/>
        </authorList>
    </citation>
    <scope>NUCLEOTIDE SEQUENCE [LARGE SCALE GENOMIC DNA]</scope>
    <source>
        <strain evidence="4 5">HEK1</strain>
    </source>
</reference>
<organism evidence="4 5">
    <name type="scientific">Halomonas elongata</name>
    <dbReference type="NCBI Taxonomy" id="2746"/>
    <lineage>
        <taxon>Bacteria</taxon>
        <taxon>Pseudomonadati</taxon>
        <taxon>Pseudomonadota</taxon>
        <taxon>Gammaproteobacteria</taxon>
        <taxon>Oceanospirillales</taxon>
        <taxon>Halomonadaceae</taxon>
        <taxon>Halomonas</taxon>
    </lineage>
</organism>
<sequence>MIQDITCDSDGRIDGYVDGQGVESTLPLPEWREDEERLMGFFLVGAYQEILGDLHNLFGDTDSVDASLDADGEWRLDHLLHGDRVADVLGYVNFDADTLRARLAEQLAASDLSDEEQRQFRHDLSAGLEGYTYLE</sequence>
<name>A0A1B8NXW3_HALEL</name>
<protein>
    <submittedName>
        <fullName evidence="4">Biosynthetic arginine decarboxylase</fullName>
        <ecNumber evidence="4">4.1.1.19</ecNumber>
    </submittedName>
</protein>
<dbReference type="GO" id="GO:0033388">
    <property type="term" value="P:putrescine biosynthetic process from arginine"/>
    <property type="evidence" value="ECO:0007669"/>
    <property type="project" value="TreeGrafter"/>
</dbReference>
<dbReference type="AlphaFoldDB" id="A0A1B8NXW3"/>
<gene>
    <name evidence="4" type="primary">speA_2</name>
    <name evidence="4" type="ORF">A8U91_03900</name>
</gene>
<evidence type="ECO:0000256" key="1">
    <source>
        <dbReference type="ARBA" id="ARBA00001933"/>
    </source>
</evidence>
<proteinExistence type="predicted"/>
<comment type="caution">
    <text evidence="4">The sequence shown here is derived from an EMBL/GenBank/DDBJ whole genome shotgun (WGS) entry which is preliminary data.</text>
</comment>
<evidence type="ECO:0000313" key="4">
    <source>
        <dbReference type="EMBL" id="OBX34840.1"/>
    </source>
</evidence>
<dbReference type="InterPro" id="IPR009006">
    <property type="entry name" value="Ala_racemase/Decarboxylase_C"/>
</dbReference>
<dbReference type="Proteomes" id="UP000092504">
    <property type="component" value="Unassembled WGS sequence"/>
</dbReference>
<evidence type="ECO:0000313" key="5">
    <source>
        <dbReference type="Proteomes" id="UP000092504"/>
    </source>
</evidence>
<dbReference type="PATRIC" id="fig|2746.7.peg.4016"/>
<dbReference type="GO" id="GO:0006527">
    <property type="term" value="P:L-arginine catabolic process"/>
    <property type="evidence" value="ECO:0007669"/>
    <property type="project" value="InterPro"/>
</dbReference>
<dbReference type="InterPro" id="IPR041128">
    <property type="entry name" value="Arg_decarbox_C"/>
</dbReference>